<keyword evidence="1" id="KW-0732">Signal</keyword>
<evidence type="ECO:0000313" key="3">
    <source>
        <dbReference type="Proteomes" id="UP000679722"/>
    </source>
</evidence>
<dbReference type="Proteomes" id="UP000679722">
    <property type="component" value="Unassembled WGS sequence"/>
</dbReference>
<protein>
    <recommendedName>
        <fullName evidence="4">Lipocalin-like domain-containing protein</fullName>
    </recommendedName>
</protein>
<dbReference type="RefSeq" id="WP_211536932.1">
    <property type="nucleotide sequence ID" value="NZ_JAGSSV010000016.1"/>
</dbReference>
<evidence type="ECO:0008006" key="4">
    <source>
        <dbReference type="Google" id="ProtNLM"/>
    </source>
</evidence>
<evidence type="ECO:0000313" key="2">
    <source>
        <dbReference type="EMBL" id="MBR7889606.1"/>
    </source>
</evidence>
<accession>A0ABS5HD67</accession>
<gene>
    <name evidence="2" type="ORF">J9B83_11705</name>
</gene>
<comment type="caution">
    <text evidence="2">The sequence shown here is derived from an EMBL/GenBank/DDBJ whole genome shotgun (WGS) entry which is preliminary data.</text>
</comment>
<proteinExistence type="predicted"/>
<feature type="signal peptide" evidence="1">
    <location>
        <begin position="1"/>
        <end position="24"/>
    </location>
</feature>
<evidence type="ECO:0000256" key="1">
    <source>
        <dbReference type="SAM" id="SignalP"/>
    </source>
</evidence>
<dbReference type="EMBL" id="JAGSSV010000016">
    <property type="protein sequence ID" value="MBR7889606.1"/>
    <property type="molecule type" value="Genomic_DNA"/>
</dbReference>
<sequence length="176" mass="19849">MSQLVKVSLASAVMGVSLSASVQANELNLAGQWQLQNAENTQATLEAAVQTVAKEMNFFIRALAKPVLRKQTQICDQWRLGWQNTTFHWQCDDAEVDAVPVLAQRDWIKTDEEGVDILGTYQQGANSVVVIVESERGKRTNTWQRLGDNELRYTAKLESEKLPTPLTWTLTYKRLP</sequence>
<reference evidence="3" key="2">
    <citation type="submission" date="2023-07" db="EMBL/GenBank/DDBJ databases">
        <title>Marinomonas vulgaris A79, complete genome.</title>
        <authorList>
            <person name="Ying J.-J."/>
        </authorList>
    </citation>
    <scope>NUCLEOTIDE SEQUENCE [LARGE SCALE GENOMIC DNA]</scope>
    <source>
        <strain evidence="3">A79</strain>
    </source>
</reference>
<keyword evidence="3" id="KW-1185">Reference proteome</keyword>
<feature type="chain" id="PRO_5046503697" description="Lipocalin-like domain-containing protein" evidence="1">
    <location>
        <begin position="25"/>
        <end position="176"/>
    </location>
</feature>
<reference evidence="2 3" key="1">
    <citation type="submission" date="2021-04" db="EMBL/GenBank/DDBJ databases">
        <authorList>
            <person name="Sun C."/>
        </authorList>
    </citation>
    <scope>NUCLEOTIDE SEQUENCE [LARGE SCALE GENOMIC DNA]</scope>
    <source>
        <strain evidence="2 3">A79</strain>
    </source>
</reference>
<organism evidence="2 3">
    <name type="scientific">Marinomonas vulgaris</name>
    <dbReference type="NCBI Taxonomy" id="2823372"/>
    <lineage>
        <taxon>Bacteria</taxon>
        <taxon>Pseudomonadati</taxon>
        <taxon>Pseudomonadota</taxon>
        <taxon>Gammaproteobacteria</taxon>
        <taxon>Oceanospirillales</taxon>
        <taxon>Oceanospirillaceae</taxon>
        <taxon>Marinomonas</taxon>
    </lineage>
</organism>
<name>A0ABS5HD67_9GAMM</name>